<keyword evidence="1" id="KW-1133">Transmembrane helix</keyword>
<keyword evidence="3" id="KW-1185">Reference proteome</keyword>
<name>A0A2R6VYK8_MARPO</name>
<dbReference type="Proteomes" id="UP000244005">
    <property type="component" value="Unassembled WGS sequence"/>
</dbReference>
<evidence type="ECO:0000313" key="3">
    <source>
        <dbReference type="Proteomes" id="UP000244005"/>
    </source>
</evidence>
<sequence>MCMSAVFVMDPDMSISITSVFVVFFVVMLLVVSVNLCAVLLVVPILQLCGSSCRCSGSIILGLWVHAPPSPRMVAYVTRSMFYPFKYQKV</sequence>
<dbReference type="AlphaFoldDB" id="A0A2R6VYK8"/>
<evidence type="ECO:0000256" key="1">
    <source>
        <dbReference type="SAM" id="Phobius"/>
    </source>
</evidence>
<accession>A0A2R6VYK8</accession>
<protein>
    <submittedName>
        <fullName evidence="2">Uncharacterized protein</fullName>
    </submittedName>
</protein>
<gene>
    <name evidence="2" type="ORF">MARPO_0634s0001</name>
</gene>
<organism evidence="2 3">
    <name type="scientific">Marchantia polymorpha</name>
    <name type="common">Common liverwort</name>
    <name type="synonym">Marchantia aquatica</name>
    <dbReference type="NCBI Taxonomy" id="3197"/>
    <lineage>
        <taxon>Eukaryota</taxon>
        <taxon>Viridiplantae</taxon>
        <taxon>Streptophyta</taxon>
        <taxon>Embryophyta</taxon>
        <taxon>Marchantiophyta</taxon>
        <taxon>Marchantiopsida</taxon>
        <taxon>Marchantiidae</taxon>
        <taxon>Marchantiales</taxon>
        <taxon>Marchantiaceae</taxon>
        <taxon>Marchantia</taxon>
    </lineage>
</organism>
<keyword evidence="1" id="KW-0472">Membrane</keyword>
<proteinExistence type="predicted"/>
<keyword evidence="1" id="KW-0812">Transmembrane</keyword>
<dbReference type="EMBL" id="KZ773221">
    <property type="protein sequence ID" value="PTQ26671.1"/>
    <property type="molecule type" value="Genomic_DNA"/>
</dbReference>
<reference evidence="3" key="1">
    <citation type="journal article" date="2017" name="Cell">
        <title>Insights into land plant evolution garnered from the Marchantia polymorpha genome.</title>
        <authorList>
            <person name="Bowman J.L."/>
            <person name="Kohchi T."/>
            <person name="Yamato K.T."/>
            <person name="Jenkins J."/>
            <person name="Shu S."/>
            <person name="Ishizaki K."/>
            <person name="Yamaoka S."/>
            <person name="Nishihama R."/>
            <person name="Nakamura Y."/>
            <person name="Berger F."/>
            <person name="Adam C."/>
            <person name="Aki S.S."/>
            <person name="Althoff F."/>
            <person name="Araki T."/>
            <person name="Arteaga-Vazquez M.A."/>
            <person name="Balasubrmanian S."/>
            <person name="Barry K."/>
            <person name="Bauer D."/>
            <person name="Boehm C.R."/>
            <person name="Briginshaw L."/>
            <person name="Caballero-Perez J."/>
            <person name="Catarino B."/>
            <person name="Chen F."/>
            <person name="Chiyoda S."/>
            <person name="Chovatia M."/>
            <person name="Davies K.M."/>
            <person name="Delmans M."/>
            <person name="Demura T."/>
            <person name="Dierschke T."/>
            <person name="Dolan L."/>
            <person name="Dorantes-Acosta A.E."/>
            <person name="Eklund D.M."/>
            <person name="Florent S.N."/>
            <person name="Flores-Sandoval E."/>
            <person name="Fujiyama A."/>
            <person name="Fukuzawa H."/>
            <person name="Galik B."/>
            <person name="Grimanelli D."/>
            <person name="Grimwood J."/>
            <person name="Grossniklaus U."/>
            <person name="Hamada T."/>
            <person name="Haseloff J."/>
            <person name="Hetherington A.J."/>
            <person name="Higo A."/>
            <person name="Hirakawa Y."/>
            <person name="Hundley H.N."/>
            <person name="Ikeda Y."/>
            <person name="Inoue K."/>
            <person name="Inoue S.I."/>
            <person name="Ishida S."/>
            <person name="Jia Q."/>
            <person name="Kakita M."/>
            <person name="Kanazawa T."/>
            <person name="Kawai Y."/>
            <person name="Kawashima T."/>
            <person name="Kennedy M."/>
            <person name="Kinose K."/>
            <person name="Kinoshita T."/>
            <person name="Kohara Y."/>
            <person name="Koide E."/>
            <person name="Komatsu K."/>
            <person name="Kopischke S."/>
            <person name="Kubo M."/>
            <person name="Kyozuka J."/>
            <person name="Lagercrantz U."/>
            <person name="Lin S.S."/>
            <person name="Lindquist E."/>
            <person name="Lipzen A.M."/>
            <person name="Lu C.W."/>
            <person name="De Luna E."/>
            <person name="Martienssen R.A."/>
            <person name="Minamino N."/>
            <person name="Mizutani M."/>
            <person name="Mizutani M."/>
            <person name="Mochizuki N."/>
            <person name="Monte I."/>
            <person name="Mosher R."/>
            <person name="Nagasaki H."/>
            <person name="Nakagami H."/>
            <person name="Naramoto S."/>
            <person name="Nishitani K."/>
            <person name="Ohtani M."/>
            <person name="Okamoto T."/>
            <person name="Okumura M."/>
            <person name="Phillips J."/>
            <person name="Pollak B."/>
            <person name="Reinders A."/>
            <person name="Rovekamp M."/>
            <person name="Sano R."/>
            <person name="Sawa S."/>
            <person name="Schmid M.W."/>
            <person name="Shirakawa M."/>
            <person name="Solano R."/>
            <person name="Spunde A."/>
            <person name="Suetsugu N."/>
            <person name="Sugano S."/>
            <person name="Sugiyama A."/>
            <person name="Sun R."/>
            <person name="Suzuki Y."/>
            <person name="Takenaka M."/>
            <person name="Takezawa D."/>
            <person name="Tomogane H."/>
            <person name="Tsuzuki M."/>
            <person name="Ueda T."/>
            <person name="Umeda M."/>
            <person name="Ward J.M."/>
            <person name="Watanabe Y."/>
            <person name="Yazaki K."/>
            <person name="Yokoyama R."/>
            <person name="Yoshitake Y."/>
            <person name="Yotsui I."/>
            <person name="Zachgo S."/>
            <person name="Schmutz J."/>
        </authorList>
    </citation>
    <scope>NUCLEOTIDE SEQUENCE [LARGE SCALE GENOMIC DNA]</scope>
    <source>
        <strain evidence="3">Tak-1</strain>
    </source>
</reference>
<feature type="transmembrane region" description="Helical" evidence="1">
    <location>
        <begin position="20"/>
        <end position="46"/>
    </location>
</feature>
<evidence type="ECO:0000313" key="2">
    <source>
        <dbReference type="EMBL" id="PTQ26671.1"/>
    </source>
</evidence>